<dbReference type="GO" id="GO:0006611">
    <property type="term" value="P:protein export from nucleus"/>
    <property type="evidence" value="ECO:0007669"/>
    <property type="project" value="TreeGrafter"/>
</dbReference>
<dbReference type="GO" id="GO:0005049">
    <property type="term" value="F:nuclear export signal receptor activity"/>
    <property type="evidence" value="ECO:0007669"/>
    <property type="project" value="TreeGrafter"/>
</dbReference>
<evidence type="ECO:0000256" key="6">
    <source>
        <dbReference type="ARBA" id="ARBA00022927"/>
    </source>
</evidence>
<evidence type="ECO:0000256" key="5">
    <source>
        <dbReference type="ARBA" id="ARBA00022490"/>
    </source>
</evidence>
<sequence>MADLPSLFLASLNPQTRKEAENTLEQLSLQPSFALHLLNLTLNTSQDRAIRLASGVYLKNITRKRWDPDPEDDAQPLPSADKDQIRGSLIAAMIALSQPADKALRAQIAESVSLVAATDFPEQWPALFSELVNSLSPTQLHQTLAILETAHSICGPWRSAIRNDVLYTMINIALTQFAEPFLQVFRVFAGALFEGQGIGDAETQGLISLRLLQLYYDLTSQDLPPIFEDSLPEFFTPTTGWFPRYLQWTSTDSKLCGDPEDTTPSLISQIKTTVLEIAELFTLRYGELFTDAGIIGGFIQTVWTIVSSGSHSSVGDDPLIAQCMRLLATTAKSGQYKSIYESSGALELLIRGIVVPNVQLRDHDVEQFEDDPLEFIRADLSLPSAASGMASFSASGGGDATTRRQAAADLVRALVSSGYETQTTELIYTWVNHGIQEYAKNPAENWKSKSSAIFLISAVAARGVTTQQGVTSVNPLVDIVKFFGEYIAQDLQAASGSIHPVLEVDSIRFLYTFRSQLTKEQLLSVLPVLVQHLASPNYVAYTYSAIAIERILFMKQPNTTRPLFVADDVASIARAAVEALLAKIEAGKTPEKIAENDYLMKCIMRIVITARAALAAGHESFLDRVVAILGAVSRNPSNPNFNQYTFETVSALIRFVVPASPGSLPAFERGLLPAFSYIIQEDIDQFVPYAYQIISQLLELNNGPIPDAYQIFLNGILQPAPWQQKGSIPGLVRLIRAFLDKDSSRLVQSKQFETVLGIIQIRLIPSKLHDSWAFELLDGAASNVPAPAMQGYLRDIVMSLLNRLRTSRTDKFVIGLVHWICFVSSLSTGNYSPDTIPNVINEIQPGLWASVLKDVMLPVFTKIPPQDKRIVLVGMTRMLFLGQATVAVNNTHTWPLAFNALLQMFGSQAQTGPKDEDPDAGITSIDYEEQTAGYQVAYSKLAASEINRPDPVAYAGDSKQYLFQQVAEAMQRSGGDNWKSLISQCDPGLGRAFVQEYNAAGFSF</sequence>
<organism evidence="9 10">
    <name type="scientific">Serendipita vermifera MAFF 305830</name>
    <dbReference type="NCBI Taxonomy" id="933852"/>
    <lineage>
        <taxon>Eukaryota</taxon>
        <taxon>Fungi</taxon>
        <taxon>Dikarya</taxon>
        <taxon>Basidiomycota</taxon>
        <taxon>Agaricomycotina</taxon>
        <taxon>Agaricomycetes</taxon>
        <taxon>Sebacinales</taxon>
        <taxon>Serendipitaceae</taxon>
        <taxon>Serendipita</taxon>
    </lineage>
</organism>
<protein>
    <recommendedName>
        <fullName evidence="8">Importin N-terminal domain-containing protein</fullName>
    </recommendedName>
</protein>
<keyword evidence="5" id="KW-0963">Cytoplasm</keyword>
<dbReference type="AlphaFoldDB" id="A0A0C3BGL5"/>
<dbReference type="OrthoDB" id="3268246at2759"/>
<comment type="similarity">
    <text evidence="3">Belongs to the XPO2/CSE1 family.</text>
</comment>
<dbReference type="PANTHER" id="PTHR10997:SF8">
    <property type="entry name" value="EXPORTIN-2"/>
    <property type="match status" value="1"/>
</dbReference>
<reference evidence="9 10" key="1">
    <citation type="submission" date="2014-04" db="EMBL/GenBank/DDBJ databases">
        <authorList>
            <consortium name="DOE Joint Genome Institute"/>
            <person name="Kuo A."/>
            <person name="Zuccaro A."/>
            <person name="Kohler A."/>
            <person name="Nagy L.G."/>
            <person name="Floudas D."/>
            <person name="Copeland A."/>
            <person name="Barry K.W."/>
            <person name="Cichocki N."/>
            <person name="Veneault-Fourrey C."/>
            <person name="LaButti K."/>
            <person name="Lindquist E.A."/>
            <person name="Lipzen A."/>
            <person name="Lundell T."/>
            <person name="Morin E."/>
            <person name="Murat C."/>
            <person name="Sun H."/>
            <person name="Tunlid A."/>
            <person name="Henrissat B."/>
            <person name="Grigoriev I.V."/>
            <person name="Hibbett D.S."/>
            <person name="Martin F."/>
            <person name="Nordberg H.P."/>
            <person name="Cantor M.N."/>
            <person name="Hua S.X."/>
        </authorList>
    </citation>
    <scope>NUCLEOTIDE SEQUENCE [LARGE SCALE GENOMIC DNA]</scope>
    <source>
        <strain evidence="9 10">MAFF 305830</strain>
    </source>
</reference>
<evidence type="ECO:0000256" key="2">
    <source>
        <dbReference type="ARBA" id="ARBA00004496"/>
    </source>
</evidence>
<evidence type="ECO:0000259" key="8">
    <source>
        <dbReference type="PROSITE" id="PS50166"/>
    </source>
</evidence>
<keyword evidence="6" id="KW-0653">Protein transport</keyword>
<feature type="domain" description="Importin N-terminal" evidence="8">
    <location>
        <begin position="20"/>
        <end position="95"/>
    </location>
</feature>
<dbReference type="InterPro" id="IPR011989">
    <property type="entry name" value="ARM-like"/>
</dbReference>
<dbReference type="PANTHER" id="PTHR10997">
    <property type="entry name" value="IMPORTIN-7, 8, 11"/>
    <property type="match status" value="1"/>
</dbReference>
<dbReference type="InterPro" id="IPR005043">
    <property type="entry name" value="XPO2_C"/>
</dbReference>
<proteinExistence type="inferred from homology"/>
<dbReference type="GO" id="GO:0031267">
    <property type="term" value="F:small GTPase binding"/>
    <property type="evidence" value="ECO:0007669"/>
    <property type="project" value="InterPro"/>
</dbReference>
<dbReference type="SMART" id="SM00913">
    <property type="entry name" value="IBN_N"/>
    <property type="match status" value="1"/>
</dbReference>
<dbReference type="GO" id="GO:0006606">
    <property type="term" value="P:protein import into nucleus"/>
    <property type="evidence" value="ECO:0007669"/>
    <property type="project" value="TreeGrafter"/>
</dbReference>
<keyword evidence="10" id="KW-1185">Reference proteome</keyword>
<dbReference type="Pfam" id="PF03378">
    <property type="entry name" value="CAS_CSE1"/>
    <property type="match status" value="1"/>
</dbReference>
<dbReference type="STRING" id="933852.A0A0C3BGL5"/>
<evidence type="ECO:0000256" key="7">
    <source>
        <dbReference type="ARBA" id="ARBA00023242"/>
    </source>
</evidence>
<comment type="subcellular location">
    <subcellularLocation>
        <location evidence="2">Cytoplasm</location>
    </subcellularLocation>
    <subcellularLocation>
        <location evidence="1">Nucleus</location>
    </subcellularLocation>
</comment>
<dbReference type="HOGENOM" id="CLU_009614_0_0_1"/>
<reference evidence="10" key="2">
    <citation type="submission" date="2015-01" db="EMBL/GenBank/DDBJ databases">
        <title>Evolutionary Origins and Diversification of the Mycorrhizal Mutualists.</title>
        <authorList>
            <consortium name="DOE Joint Genome Institute"/>
            <consortium name="Mycorrhizal Genomics Consortium"/>
            <person name="Kohler A."/>
            <person name="Kuo A."/>
            <person name="Nagy L.G."/>
            <person name="Floudas D."/>
            <person name="Copeland A."/>
            <person name="Barry K.W."/>
            <person name="Cichocki N."/>
            <person name="Veneault-Fourrey C."/>
            <person name="LaButti K."/>
            <person name="Lindquist E.A."/>
            <person name="Lipzen A."/>
            <person name="Lundell T."/>
            <person name="Morin E."/>
            <person name="Murat C."/>
            <person name="Riley R."/>
            <person name="Ohm R."/>
            <person name="Sun H."/>
            <person name="Tunlid A."/>
            <person name="Henrissat B."/>
            <person name="Grigoriev I.V."/>
            <person name="Hibbett D.S."/>
            <person name="Martin F."/>
        </authorList>
    </citation>
    <scope>NUCLEOTIDE SEQUENCE [LARGE SCALE GENOMIC DNA]</scope>
    <source>
        <strain evidence="10">MAFF 305830</strain>
    </source>
</reference>
<dbReference type="SUPFAM" id="SSF48371">
    <property type="entry name" value="ARM repeat"/>
    <property type="match status" value="1"/>
</dbReference>
<keyword evidence="4" id="KW-0813">Transport</keyword>
<dbReference type="PROSITE" id="PS50166">
    <property type="entry name" value="IMPORTIN_B_NT"/>
    <property type="match status" value="1"/>
</dbReference>
<dbReference type="GO" id="GO:0005829">
    <property type="term" value="C:cytosol"/>
    <property type="evidence" value="ECO:0007669"/>
    <property type="project" value="TreeGrafter"/>
</dbReference>
<accession>A0A0C3BGL5</accession>
<evidence type="ECO:0000256" key="3">
    <source>
        <dbReference type="ARBA" id="ARBA00008669"/>
    </source>
</evidence>
<dbReference type="InterPro" id="IPR001494">
    <property type="entry name" value="Importin-beta_N"/>
</dbReference>
<evidence type="ECO:0000313" key="10">
    <source>
        <dbReference type="Proteomes" id="UP000054097"/>
    </source>
</evidence>
<dbReference type="Pfam" id="PF03810">
    <property type="entry name" value="IBN_N"/>
    <property type="match status" value="1"/>
</dbReference>
<gene>
    <name evidence="9" type="ORF">M408DRAFT_327558</name>
</gene>
<dbReference type="Pfam" id="PF08506">
    <property type="entry name" value="Cse1"/>
    <property type="match status" value="1"/>
</dbReference>
<evidence type="ECO:0000256" key="1">
    <source>
        <dbReference type="ARBA" id="ARBA00004123"/>
    </source>
</evidence>
<evidence type="ECO:0000313" key="9">
    <source>
        <dbReference type="EMBL" id="KIM31304.1"/>
    </source>
</evidence>
<evidence type="ECO:0000256" key="4">
    <source>
        <dbReference type="ARBA" id="ARBA00022448"/>
    </source>
</evidence>
<keyword evidence="7" id="KW-0539">Nucleus</keyword>
<dbReference type="InterPro" id="IPR013713">
    <property type="entry name" value="XPO2_central"/>
</dbReference>
<dbReference type="GO" id="GO:0005635">
    <property type="term" value="C:nuclear envelope"/>
    <property type="evidence" value="ECO:0007669"/>
    <property type="project" value="TreeGrafter"/>
</dbReference>
<dbReference type="EMBL" id="KN824282">
    <property type="protein sequence ID" value="KIM31304.1"/>
    <property type="molecule type" value="Genomic_DNA"/>
</dbReference>
<name>A0A0C3BGL5_SERVB</name>
<dbReference type="InterPro" id="IPR016024">
    <property type="entry name" value="ARM-type_fold"/>
</dbReference>
<dbReference type="Gene3D" id="1.25.10.10">
    <property type="entry name" value="Leucine-rich Repeat Variant"/>
    <property type="match status" value="1"/>
</dbReference>
<dbReference type="Proteomes" id="UP000054097">
    <property type="component" value="Unassembled WGS sequence"/>
</dbReference>